<keyword evidence="6" id="KW-1185">Reference proteome</keyword>
<dbReference type="AlphaFoldDB" id="A0AAP1V6U0"/>
<reference evidence="2" key="1">
    <citation type="submission" date="2021-01" db="EMBL/GenBank/DDBJ databases">
        <title>Outbreak of Burkholderia contaminns endophthalmitis traced to a clinical ventilation system.</title>
        <authorList>
            <person name="Lipuma J."/>
            <person name="Spilker T."/>
            <person name="Kratholm J."/>
        </authorList>
    </citation>
    <scope>NUCLEOTIDE SEQUENCE</scope>
    <source>
        <strain evidence="2">HI4954</strain>
    </source>
</reference>
<evidence type="ECO:0000313" key="4">
    <source>
        <dbReference type="EMBL" id="WFN22383.1"/>
    </source>
</evidence>
<dbReference type="GeneID" id="93194540"/>
<dbReference type="Proteomes" id="UP001220209">
    <property type="component" value="Chromosome 3"/>
</dbReference>
<evidence type="ECO:0000313" key="7">
    <source>
        <dbReference type="Proteomes" id="UP001220209"/>
    </source>
</evidence>
<gene>
    <name evidence="3" type="ORF">J4M89_28200</name>
    <name evidence="2" type="ORF">JIN94_23285</name>
    <name evidence="4" type="ORF">LXE91_37485</name>
</gene>
<dbReference type="EMBL" id="JAENIB010000010">
    <property type="protein sequence ID" value="MBK1932816.1"/>
    <property type="molecule type" value="Genomic_DNA"/>
</dbReference>
<reference evidence="4 7" key="3">
    <citation type="submission" date="2021-12" db="EMBL/GenBank/DDBJ databases">
        <title>Genomic and phenotypic characterization of three Burkholderia contaminans isolates recovered from different sources.</title>
        <authorList>
            <person name="Lopez De Volder A."/>
            <person name="Fan Y."/>
            <person name="Nunvar J."/>
            <person name="Herrera T."/>
            <person name="Timp W."/>
            <person name="Degrossi J."/>
        </authorList>
    </citation>
    <scope>NUCLEOTIDE SEQUENCE [LARGE SCALE GENOMIC DNA]</scope>
    <source>
        <strain evidence="4 7">LMG 23361</strain>
    </source>
</reference>
<proteinExistence type="predicted"/>
<dbReference type="Proteomes" id="UP000664048">
    <property type="component" value="Unassembled WGS sequence"/>
</dbReference>
<evidence type="ECO:0000313" key="3">
    <source>
        <dbReference type="EMBL" id="MBO1833276.1"/>
    </source>
</evidence>
<evidence type="ECO:0000256" key="1">
    <source>
        <dbReference type="SAM" id="MobiDB-lite"/>
    </source>
</evidence>
<feature type="region of interest" description="Disordered" evidence="1">
    <location>
        <begin position="1"/>
        <end position="29"/>
    </location>
</feature>
<evidence type="ECO:0000313" key="5">
    <source>
        <dbReference type="Proteomes" id="UP000611459"/>
    </source>
</evidence>
<dbReference type="Proteomes" id="UP000611459">
    <property type="component" value="Unassembled WGS sequence"/>
</dbReference>
<dbReference type="EMBL" id="CP090642">
    <property type="protein sequence ID" value="WFN22383.1"/>
    <property type="molecule type" value="Genomic_DNA"/>
</dbReference>
<evidence type="ECO:0000313" key="2">
    <source>
        <dbReference type="EMBL" id="MBK1932816.1"/>
    </source>
</evidence>
<dbReference type="EMBL" id="JAGEMX010000011">
    <property type="protein sequence ID" value="MBO1833276.1"/>
    <property type="molecule type" value="Genomic_DNA"/>
</dbReference>
<sequence>MATKFRMVSGSRDRLPAASPSAGVERPLPPECALNRRIAAAVTTKFDKSEQMGGVFPPTIRTYLAHSRTDAASVAASRCPRPPRTAAS</sequence>
<reference evidence="3 6" key="2">
    <citation type="submission" date="2021-03" db="EMBL/GenBank/DDBJ databases">
        <title>Clinical course, treatment and visual outcome of an outbreak of Burkholderia contaminans endophthalmitis following cataract surgery.</title>
        <authorList>
            <person name="Lind C."/>
            <person name="Olsen K."/>
            <person name="Angelsen N.K."/>
            <person name="Krefting E.A."/>
            <person name="Fossen K."/>
            <person name="Gravningen K."/>
            <person name="Depoorter E."/>
            <person name="Vandamme P."/>
            <person name="Bertelsen G."/>
        </authorList>
    </citation>
    <scope>NUCLEOTIDE SEQUENCE [LARGE SCALE GENOMIC DNA]</scope>
    <source>
        <strain evidence="3 6">51242556</strain>
    </source>
</reference>
<evidence type="ECO:0000313" key="6">
    <source>
        <dbReference type="Proteomes" id="UP000664048"/>
    </source>
</evidence>
<accession>A0AAP1V6U0</accession>
<name>A0AAP1V6U0_9BURK</name>
<protein>
    <submittedName>
        <fullName evidence="2">Uncharacterized protein</fullName>
    </submittedName>
</protein>
<organism evidence="2 5">
    <name type="scientific">Burkholderia contaminans</name>
    <dbReference type="NCBI Taxonomy" id="488447"/>
    <lineage>
        <taxon>Bacteria</taxon>
        <taxon>Pseudomonadati</taxon>
        <taxon>Pseudomonadota</taxon>
        <taxon>Betaproteobacteria</taxon>
        <taxon>Burkholderiales</taxon>
        <taxon>Burkholderiaceae</taxon>
        <taxon>Burkholderia</taxon>
        <taxon>Burkholderia cepacia complex</taxon>
    </lineage>
</organism>
<dbReference type="RefSeq" id="WP_046543614.1">
    <property type="nucleotide sequence ID" value="NZ_AP018359.1"/>
</dbReference>